<keyword evidence="3" id="KW-1185">Reference proteome</keyword>
<sequence length="220" mass="23625">MSPQKGQGSTPLYIDSDKDSDEDSKEDSNKDDRKDDCKEARNNSHKDCKDDRQEAREEACEEVHENSKEAREDSKEDSNDSNKDSNDSNKDSNDSNDSNEDSDEDRDAKAEAKGSEQTMAKTGQKWKEKEPSEVARSSVLLSLTAGVSTAAGDVLGCTSAVAESSSAAVEAINMEMSEMGQEGTKSGVVRSPAPLSFAASTSAADRQAQMDIKKGPSNSP</sequence>
<name>A0A4Z0A170_9AGAM</name>
<feature type="compositionally biased region" description="Polar residues" evidence="1">
    <location>
        <begin position="1"/>
        <end position="10"/>
    </location>
</feature>
<evidence type="ECO:0000313" key="3">
    <source>
        <dbReference type="Proteomes" id="UP000298061"/>
    </source>
</evidence>
<feature type="compositionally biased region" description="Basic and acidic residues" evidence="1">
    <location>
        <begin position="26"/>
        <end position="93"/>
    </location>
</feature>
<gene>
    <name evidence="2" type="ORF">EWM64_g3788</name>
</gene>
<reference evidence="2 3" key="1">
    <citation type="submission" date="2019-02" db="EMBL/GenBank/DDBJ databases">
        <title>Genome sequencing of the rare red list fungi Hericium alpestre (H. flagellum).</title>
        <authorList>
            <person name="Buettner E."/>
            <person name="Kellner H."/>
        </authorList>
    </citation>
    <scope>NUCLEOTIDE SEQUENCE [LARGE SCALE GENOMIC DNA]</scope>
    <source>
        <strain evidence="2 3">DSM 108284</strain>
    </source>
</reference>
<organism evidence="2 3">
    <name type="scientific">Hericium alpestre</name>
    <dbReference type="NCBI Taxonomy" id="135208"/>
    <lineage>
        <taxon>Eukaryota</taxon>
        <taxon>Fungi</taxon>
        <taxon>Dikarya</taxon>
        <taxon>Basidiomycota</taxon>
        <taxon>Agaricomycotina</taxon>
        <taxon>Agaricomycetes</taxon>
        <taxon>Russulales</taxon>
        <taxon>Hericiaceae</taxon>
        <taxon>Hericium</taxon>
    </lineage>
</organism>
<feature type="region of interest" description="Disordered" evidence="1">
    <location>
        <begin position="179"/>
        <end position="220"/>
    </location>
</feature>
<evidence type="ECO:0000313" key="2">
    <source>
        <dbReference type="EMBL" id="TFY80224.1"/>
    </source>
</evidence>
<dbReference type="Proteomes" id="UP000298061">
    <property type="component" value="Unassembled WGS sequence"/>
</dbReference>
<dbReference type="EMBL" id="SFCI01000371">
    <property type="protein sequence ID" value="TFY80224.1"/>
    <property type="molecule type" value="Genomic_DNA"/>
</dbReference>
<dbReference type="AlphaFoldDB" id="A0A4Z0A170"/>
<accession>A0A4Z0A170</accession>
<comment type="caution">
    <text evidence="2">The sequence shown here is derived from an EMBL/GenBank/DDBJ whole genome shotgun (WGS) entry which is preliminary data.</text>
</comment>
<proteinExistence type="predicted"/>
<evidence type="ECO:0000256" key="1">
    <source>
        <dbReference type="SAM" id="MobiDB-lite"/>
    </source>
</evidence>
<feature type="region of interest" description="Disordered" evidence="1">
    <location>
        <begin position="1"/>
        <end position="136"/>
    </location>
</feature>
<protein>
    <submittedName>
        <fullName evidence="2">Uncharacterized protein</fullName>
    </submittedName>
</protein>